<dbReference type="PhylomeDB" id="R7Q9U3"/>
<comment type="subcellular location">
    <subcellularLocation>
        <location evidence="1">Membrane</location>
        <topology evidence="1">Multi-pass membrane protein</topology>
    </subcellularLocation>
</comment>
<evidence type="ECO:0000313" key="8">
    <source>
        <dbReference type="EMBL" id="CDF34245.1"/>
    </source>
</evidence>
<feature type="transmembrane region" description="Helical" evidence="7">
    <location>
        <begin position="370"/>
        <end position="391"/>
    </location>
</feature>
<dbReference type="Proteomes" id="UP000012073">
    <property type="component" value="Unassembled WGS sequence"/>
</dbReference>
<evidence type="ECO:0000313" key="9">
    <source>
        <dbReference type="Proteomes" id="UP000012073"/>
    </source>
</evidence>
<feature type="signal peptide" evidence="7">
    <location>
        <begin position="1"/>
        <end position="20"/>
    </location>
</feature>
<dbReference type="GO" id="GO:0072657">
    <property type="term" value="P:protein localization to membrane"/>
    <property type="evidence" value="ECO:0007669"/>
    <property type="project" value="TreeGrafter"/>
</dbReference>
<keyword evidence="9" id="KW-1185">Reference proteome</keyword>
<evidence type="ECO:0000256" key="1">
    <source>
        <dbReference type="ARBA" id="ARBA00004141"/>
    </source>
</evidence>
<dbReference type="PANTHER" id="PTHR10766">
    <property type="entry name" value="TRANSMEMBRANE 9 SUPERFAMILY PROTEIN"/>
    <property type="match status" value="1"/>
</dbReference>
<feature type="transmembrane region" description="Helical" evidence="7">
    <location>
        <begin position="495"/>
        <end position="521"/>
    </location>
</feature>
<dbReference type="RefSeq" id="XP_005714064.1">
    <property type="nucleotide sequence ID" value="XM_005714007.1"/>
</dbReference>
<dbReference type="EMBL" id="HG001679">
    <property type="protein sequence ID" value="CDF34245.1"/>
    <property type="molecule type" value="Genomic_DNA"/>
</dbReference>
<evidence type="ECO:0000256" key="7">
    <source>
        <dbReference type="RuleBase" id="RU363079"/>
    </source>
</evidence>
<keyword evidence="5 7" id="KW-1133">Transmembrane helix</keyword>
<sequence length="640" mass="70954">MPPRISLPFVLALLLAPAHAFYLPGIAMQEYADGDVVEVLANKLTSPSNTLPYGYYSLPFCATPGSLKSRPVNLGQLLSGERAFPTPYTINMMHPVSCRVVCTVALATLQERPYKGLLNRIKENYSARLNADNMPLVTRYTTSAGHRAFKFGYKLGFTVANDVFINNHVRLTIRYHQPSLSAGEAIDALTANKDAFRIVGFEVEPFSLNHAPDPAGVLPEGACKPSDRPQFQRVARDQNITFTYDVNFQSSDLAWATRWDPILDANADIKKIQWVSIVNSLMVSLFLTALVATVMLRTVLRDFGRYNAVVEDEDEDDHTGWKYIHADVFRPPKLAPFLSICVGSGAQVLVMALATQLFALIGFLSPANRGGLLTALITLWVLASFVSGYVSSRLYIRIDTGVSRRLVTFGTALLFPGITFSIFFALNLSMWWVGSSGSVPFTTLLLILFAWFGISVPLVFIGSQSGYRTKRYDFPTRTNQIQRQIPDPPFGVSPYIYAVLAGVLPFGTVFMELVFILNSMWTGSVYYLYGALLSVFLILVLTCAEMSIVSTYLSLSAEDWKSHWHTSFWGPASAGLYVFLYSLYFALAQRSDVPIPFVSIVVFVCWSLVVSGAFSLMCGTVGFVSSFWFTGKIYSSIRID</sequence>
<feature type="transmembrane region" description="Helical" evidence="7">
    <location>
        <begin position="274"/>
        <end position="296"/>
    </location>
</feature>
<dbReference type="GeneID" id="17321774"/>
<evidence type="ECO:0000256" key="3">
    <source>
        <dbReference type="ARBA" id="ARBA00022692"/>
    </source>
</evidence>
<dbReference type="Pfam" id="PF02990">
    <property type="entry name" value="EMP70"/>
    <property type="match status" value="1"/>
</dbReference>
<dbReference type="Gramene" id="CDF34245">
    <property type="protein sequence ID" value="CDF34245"/>
    <property type="gene ID" value="CHC_T00002944001"/>
</dbReference>
<gene>
    <name evidence="8" type="ORF">CHC_T00002944001</name>
</gene>
<feature type="chain" id="PRO_5007365654" description="Transmembrane 9 superfamily member" evidence="7">
    <location>
        <begin position="21"/>
        <end position="640"/>
    </location>
</feature>
<keyword evidence="3 7" id="KW-0812">Transmembrane</keyword>
<proteinExistence type="inferred from homology"/>
<keyword evidence="6 7" id="KW-0472">Membrane</keyword>
<reference evidence="9" key="1">
    <citation type="journal article" date="2013" name="Proc. Natl. Acad. Sci. U.S.A.">
        <title>Genome structure and metabolic features in the red seaweed Chondrus crispus shed light on evolution of the Archaeplastida.</title>
        <authorList>
            <person name="Collen J."/>
            <person name="Porcel B."/>
            <person name="Carre W."/>
            <person name="Ball S.G."/>
            <person name="Chaparro C."/>
            <person name="Tonon T."/>
            <person name="Barbeyron T."/>
            <person name="Michel G."/>
            <person name="Noel B."/>
            <person name="Valentin K."/>
            <person name="Elias M."/>
            <person name="Artiguenave F."/>
            <person name="Arun A."/>
            <person name="Aury J.M."/>
            <person name="Barbosa-Neto J.F."/>
            <person name="Bothwell J.H."/>
            <person name="Bouget F.Y."/>
            <person name="Brillet L."/>
            <person name="Cabello-Hurtado F."/>
            <person name="Capella-Gutierrez S."/>
            <person name="Charrier B."/>
            <person name="Cladiere L."/>
            <person name="Cock J.M."/>
            <person name="Coelho S.M."/>
            <person name="Colleoni C."/>
            <person name="Czjzek M."/>
            <person name="Da Silva C."/>
            <person name="Delage L."/>
            <person name="Denoeud F."/>
            <person name="Deschamps P."/>
            <person name="Dittami S.M."/>
            <person name="Gabaldon T."/>
            <person name="Gachon C.M."/>
            <person name="Groisillier A."/>
            <person name="Herve C."/>
            <person name="Jabbari K."/>
            <person name="Katinka M."/>
            <person name="Kloareg B."/>
            <person name="Kowalczyk N."/>
            <person name="Labadie K."/>
            <person name="Leblanc C."/>
            <person name="Lopez P.J."/>
            <person name="McLachlan D.H."/>
            <person name="Meslet-Cladiere L."/>
            <person name="Moustafa A."/>
            <person name="Nehr Z."/>
            <person name="Nyvall Collen P."/>
            <person name="Panaud O."/>
            <person name="Partensky F."/>
            <person name="Poulain J."/>
            <person name="Rensing S.A."/>
            <person name="Rousvoal S."/>
            <person name="Samson G."/>
            <person name="Symeonidi A."/>
            <person name="Weissenbach J."/>
            <person name="Zambounis A."/>
            <person name="Wincker P."/>
            <person name="Boyen C."/>
        </authorList>
    </citation>
    <scope>NUCLEOTIDE SEQUENCE [LARGE SCALE GENOMIC DNA]</scope>
    <source>
        <strain evidence="9">cv. Stackhouse</strain>
    </source>
</reference>
<dbReference type="InterPro" id="IPR004240">
    <property type="entry name" value="EMP70"/>
</dbReference>
<name>R7Q9U3_CHOCR</name>
<accession>R7Q9U3</accession>
<evidence type="ECO:0000256" key="2">
    <source>
        <dbReference type="ARBA" id="ARBA00005227"/>
    </source>
</evidence>
<dbReference type="OrthoDB" id="1666796at2759"/>
<evidence type="ECO:0000256" key="6">
    <source>
        <dbReference type="ARBA" id="ARBA00023136"/>
    </source>
</evidence>
<dbReference type="GO" id="GO:0016020">
    <property type="term" value="C:membrane"/>
    <property type="evidence" value="ECO:0007669"/>
    <property type="project" value="UniProtKB-SubCell"/>
</dbReference>
<evidence type="ECO:0000256" key="5">
    <source>
        <dbReference type="ARBA" id="ARBA00022989"/>
    </source>
</evidence>
<keyword evidence="4 7" id="KW-0732">Signal</keyword>
<feature type="transmembrane region" description="Helical" evidence="7">
    <location>
        <begin position="337"/>
        <end position="364"/>
    </location>
</feature>
<feature type="transmembrane region" description="Helical" evidence="7">
    <location>
        <begin position="439"/>
        <end position="461"/>
    </location>
</feature>
<comment type="similarity">
    <text evidence="2 7">Belongs to the nonaspanin (TM9SF) (TC 9.A.2) family.</text>
</comment>
<feature type="transmembrane region" description="Helical" evidence="7">
    <location>
        <begin position="567"/>
        <end position="588"/>
    </location>
</feature>
<feature type="transmembrane region" description="Helical" evidence="7">
    <location>
        <begin position="527"/>
        <end position="555"/>
    </location>
</feature>
<dbReference type="GO" id="GO:0005737">
    <property type="term" value="C:cytoplasm"/>
    <property type="evidence" value="ECO:0007669"/>
    <property type="project" value="UniProtKB-ARBA"/>
</dbReference>
<evidence type="ECO:0000256" key="4">
    <source>
        <dbReference type="ARBA" id="ARBA00022729"/>
    </source>
</evidence>
<feature type="transmembrane region" description="Helical" evidence="7">
    <location>
        <begin position="600"/>
        <end position="629"/>
    </location>
</feature>
<dbReference type="KEGG" id="ccp:CHC_T00002944001"/>
<dbReference type="AlphaFoldDB" id="R7Q9U3"/>
<dbReference type="PANTHER" id="PTHR10766:SF111">
    <property type="entry name" value="TRANSMEMBRANE 9 SUPERFAMILY MEMBER 2"/>
    <property type="match status" value="1"/>
</dbReference>
<organism evidence="8 9">
    <name type="scientific">Chondrus crispus</name>
    <name type="common">Carrageen Irish moss</name>
    <name type="synonym">Polymorpha crispa</name>
    <dbReference type="NCBI Taxonomy" id="2769"/>
    <lineage>
        <taxon>Eukaryota</taxon>
        <taxon>Rhodophyta</taxon>
        <taxon>Florideophyceae</taxon>
        <taxon>Rhodymeniophycidae</taxon>
        <taxon>Gigartinales</taxon>
        <taxon>Gigartinaceae</taxon>
        <taxon>Chondrus</taxon>
    </lineage>
</organism>
<feature type="transmembrane region" description="Helical" evidence="7">
    <location>
        <begin position="412"/>
        <end position="433"/>
    </location>
</feature>
<protein>
    <recommendedName>
        <fullName evidence="7">Transmembrane 9 superfamily member</fullName>
    </recommendedName>
</protein>
<dbReference type="OMA" id="HEYEGNW"/>